<dbReference type="RefSeq" id="WP_252803375.1">
    <property type="nucleotide sequence ID" value="NZ_BAAABM010000064.1"/>
</dbReference>
<dbReference type="PANTHER" id="PTHR43292">
    <property type="entry name" value="ACYL-COA DEHYDROGENASE"/>
    <property type="match status" value="1"/>
</dbReference>
<keyword evidence="11" id="KW-1185">Reference proteome</keyword>
<dbReference type="InterPro" id="IPR046373">
    <property type="entry name" value="Acyl-CoA_Oxase/DH_mid-dom_sf"/>
</dbReference>
<dbReference type="Pfam" id="PF02771">
    <property type="entry name" value="Acyl-CoA_dh_N"/>
    <property type="match status" value="1"/>
</dbReference>
<dbReference type="Gene3D" id="1.10.540.10">
    <property type="entry name" value="Acyl-CoA dehydrogenase/oxidase, N-terminal domain"/>
    <property type="match status" value="1"/>
</dbReference>
<dbReference type="InterPro" id="IPR009075">
    <property type="entry name" value="AcylCo_DH/oxidase_C"/>
</dbReference>
<evidence type="ECO:0000259" key="7">
    <source>
        <dbReference type="Pfam" id="PF00441"/>
    </source>
</evidence>
<evidence type="ECO:0000259" key="9">
    <source>
        <dbReference type="Pfam" id="PF02771"/>
    </source>
</evidence>
<dbReference type="SUPFAM" id="SSF47203">
    <property type="entry name" value="Acyl-CoA dehydrogenase C-terminal domain-like"/>
    <property type="match status" value="1"/>
</dbReference>
<keyword evidence="4 6" id="KW-0274">FAD</keyword>
<evidence type="ECO:0000313" key="10">
    <source>
        <dbReference type="EMBL" id="GAA0365237.1"/>
    </source>
</evidence>
<keyword evidence="5 6" id="KW-0560">Oxidoreductase</keyword>
<feature type="domain" description="Acyl-CoA dehydrogenase/oxidase N-terminal" evidence="9">
    <location>
        <begin position="6"/>
        <end position="118"/>
    </location>
</feature>
<evidence type="ECO:0000256" key="6">
    <source>
        <dbReference type="RuleBase" id="RU362125"/>
    </source>
</evidence>
<comment type="caution">
    <text evidence="10">The sequence shown here is derived from an EMBL/GenBank/DDBJ whole genome shotgun (WGS) entry which is preliminary data.</text>
</comment>
<dbReference type="InterPro" id="IPR013786">
    <property type="entry name" value="AcylCoA_DH/ox_N"/>
</dbReference>
<proteinExistence type="inferred from homology"/>
<dbReference type="Pfam" id="PF00441">
    <property type="entry name" value="Acyl-CoA_dh_1"/>
    <property type="match status" value="1"/>
</dbReference>
<reference evidence="10 11" key="1">
    <citation type="journal article" date="2019" name="Int. J. Syst. Evol. Microbiol.">
        <title>The Global Catalogue of Microorganisms (GCM) 10K type strain sequencing project: providing services to taxonomists for standard genome sequencing and annotation.</title>
        <authorList>
            <consortium name="The Broad Institute Genomics Platform"/>
            <consortium name="The Broad Institute Genome Sequencing Center for Infectious Disease"/>
            <person name="Wu L."/>
            <person name="Ma J."/>
        </authorList>
    </citation>
    <scope>NUCLEOTIDE SEQUENCE [LARGE SCALE GENOMIC DNA]</scope>
    <source>
        <strain evidence="10 11">JCM 3146</strain>
    </source>
</reference>
<accession>A0ABN0XIP7</accession>
<sequence>MDFRDTPEEAAFRAELRSWLQENAPQRAVEGGRGDFEALRAWGGRLYDAGYVGITWPEEYGGRGLSPTYQAIYLEEASRADAPNHPGVIGLNMAGPTIIAWGTDEQKQRYLKPLLSGEEIWCQGFSEPGSGSDLAAGRTSAVLDGDHWVVNGQKVWSSYAHKADWCILVVRTDPDAPKHAGLSYLIVDMHAPGVTVRPLRQITGDPEFNEIFFDDVRVPRESILGRPGDGWKVAMTTLLHERGTLGFALSAELERMVNHLVDLVREEGPDGRRPADDPLIRDAVAREWIEMQSLRFTNYRALTTLLETGIPGPEGSGVKLAWSEANQRLTSLAQSVYGLHAQVTGEDAPWNGFWQYWQLRSRGNTIEAGTSEILRNIIAERVLGLPKGR</sequence>
<dbReference type="InterPro" id="IPR052161">
    <property type="entry name" value="Mycobact_Acyl-CoA_DH"/>
</dbReference>
<keyword evidence="3 6" id="KW-0285">Flavoprotein</keyword>
<evidence type="ECO:0000256" key="2">
    <source>
        <dbReference type="ARBA" id="ARBA00009347"/>
    </source>
</evidence>
<protein>
    <submittedName>
        <fullName evidence="10">Acyl-CoA dehydrogenase</fullName>
    </submittedName>
</protein>
<dbReference type="Pfam" id="PF02770">
    <property type="entry name" value="Acyl-CoA_dh_M"/>
    <property type="match status" value="1"/>
</dbReference>
<feature type="domain" description="Acyl-CoA oxidase/dehydrogenase middle" evidence="8">
    <location>
        <begin position="122"/>
        <end position="216"/>
    </location>
</feature>
<dbReference type="SUPFAM" id="SSF56645">
    <property type="entry name" value="Acyl-CoA dehydrogenase NM domain-like"/>
    <property type="match status" value="1"/>
</dbReference>
<feature type="domain" description="Acyl-CoA dehydrogenase/oxidase C-terminal" evidence="7">
    <location>
        <begin position="228"/>
        <end position="383"/>
    </location>
</feature>
<dbReference type="Proteomes" id="UP001501822">
    <property type="component" value="Unassembled WGS sequence"/>
</dbReference>
<dbReference type="PANTHER" id="PTHR43292:SF4">
    <property type="entry name" value="ACYL-COA DEHYDROGENASE FADE34"/>
    <property type="match status" value="1"/>
</dbReference>
<comment type="cofactor">
    <cofactor evidence="1 6">
        <name>FAD</name>
        <dbReference type="ChEBI" id="CHEBI:57692"/>
    </cofactor>
</comment>
<dbReference type="EMBL" id="BAAABM010000064">
    <property type="protein sequence ID" value="GAA0365237.1"/>
    <property type="molecule type" value="Genomic_DNA"/>
</dbReference>
<comment type="similarity">
    <text evidence="2 6">Belongs to the acyl-CoA dehydrogenase family.</text>
</comment>
<evidence type="ECO:0000256" key="3">
    <source>
        <dbReference type="ARBA" id="ARBA00022630"/>
    </source>
</evidence>
<gene>
    <name evidence="10" type="ORF">GCM10010151_64040</name>
</gene>
<dbReference type="InterPro" id="IPR009100">
    <property type="entry name" value="AcylCoA_DH/oxidase_NM_dom_sf"/>
</dbReference>
<dbReference type="Gene3D" id="2.40.110.10">
    <property type="entry name" value="Butyryl-CoA Dehydrogenase, subunit A, domain 2"/>
    <property type="match status" value="1"/>
</dbReference>
<evidence type="ECO:0000256" key="1">
    <source>
        <dbReference type="ARBA" id="ARBA00001974"/>
    </source>
</evidence>
<dbReference type="InterPro" id="IPR006091">
    <property type="entry name" value="Acyl-CoA_Oxase/DH_mid-dom"/>
</dbReference>
<evidence type="ECO:0000313" key="11">
    <source>
        <dbReference type="Proteomes" id="UP001501822"/>
    </source>
</evidence>
<name>A0ABN0XIP7_9ACTN</name>
<dbReference type="InterPro" id="IPR036250">
    <property type="entry name" value="AcylCo_DH-like_C"/>
</dbReference>
<evidence type="ECO:0000259" key="8">
    <source>
        <dbReference type="Pfam" id="PF02770"/>
    </source>
</evidence>
<organism evidence="10 11">
    <name type="scientific">Actinoallomurus spadix</name>
    <dbReference type="NCBI Taxonomy" id="79912"/>
    <lineage>
        <taxon>Bacteria</taxon>
        <taxon>Bacillati</taxon>
        <taxon>Actinomycetota</taxon>
        <taxon>Actinomycetes</taxon>
        <taxon>Streptosporangiales</taxon>
        <taxon>Thermomonosporaceae</taxon>
        <taxon>Actinoallomurus</taxon>
    </lineage>
</organism>
<dbReference type="Gene3D" id="1.20.140.10">
    <property type="entry name" value="Butyryl-CoA Dehydrogenase, subunit A, domain 3"/>
    <property type="match status" value="1"/>
</dbReference>
<dbReference type="InterPro" id="IPR037069">
    <property type="entry name" value="AcylCoA_DH/ox_N_sf"/>
</dbReference>
<evidence type="ECO:0000256" key="4">
    <source>
        <dbReference type="ARBA" id="ARBA00022827"/>
    </source>
</evidence>
<evidence type="ECO:0000256" key="5">
    <source>
        <dbReference type="ARBA" id="ARBA00023002"/>
    </source>
</evidence>